<sequence>MTFEQPLTVLIANIYLTGRSGTEIVTREVAFALLRAGHRPIVYAPGLGPIAEEIQARGIPVTDDISTIAADIDIIHGNHTQVTAIATARFPNAPALYFAHDFVAWHSAPPLLANVCRYVAVDDTVAERLQFEAGIPADRIVTLLNAVDTDRFVPGPPLPERPRRALAFAKNTQHLQAVRAACAERGIELDVIGASIGSIVSDPENLLPQYDVVFASALSALEAMACGRAVIVCDGRGLAGMARSDTWDGWRRRNFGLRVLQRRLSPGAIAAEIDRYDAADAAEISKRTRQEASMSEWLNACLSLYGGAISQHRAAPADKDALNLSLARHMQTWLPKPGPIWPWMTEREDLLGQLARVQAGLEQAELDLAELAQAKLEQAEPGPTEPEQAGLEPVEANKVVSCAQADDPERFVRLTGFSTVEHWGVWTDGDLATVEFKISSAAVPTSLRLGLVPFLHENHPEVIAELFINGMWIERRVFGPTAPGAPLFRQQDWQVALPSEAALNRSLTVGLRIENPASPLQVGLSGDRRRLGLGLCLIELGE</sequence>
<accession>A0A7G6SXV3</accession>
<evidence type="ECO:0000259" key="2">
    <source>
        <dbReference type="Pfam" id="PF13439"/>
    </source>
</evidence>
<evidence type="ECO:0000256" key="1">
    <source>
        <dbReference type="SAM" id="Coils"/>
    </source>
</evidence>
<evidence type="ECO:0000313" key="3">
    <source>
        <dbReference type="EMBL" id="QND59335.1"/>
    </source>
</evidence>
<dbReference type="AlphaFoldDB" id="A0A7G6SXV3"/>
<gene>
    <name evidence="3" type="ORF">HB778_24195</name>
</gene>
<protein>
    <submittedName>
        <fullName evidence="3">Glycosyltransferase family 4 protein</fullName>
    </submittedName>
</protein>
<feature type="coiled-coil region" evidence="1">
    <location>
        <begin position="347"/>
        <end position="374"/>
    </location>
</feature>
<keyword evidence="1" id="KW-0175">Coiled coil</keyword>
<evidence type="ECO:0000313" key="4">
    <source>
        <dbReference type="Proteomes" id="UP000515465"/>
    </source>
</evidence>
<dbReference type="CDD" id="cd03801">
    <property type="entry name" value="GT4_PimA-like"/>
    <property type="match status" value="1"/>
</dbReference>
<proteinExistence type="predicted"/>
<keyword evidence="3" id="KW-0808">Transferase</keyword>
<reference evidence="3" key="1">
    <citation type="journal article" date="2020" name="Mol. Plant Microbe Interact.">
        <title>Complete genome sequences of four natural Pseudomonas isolates that catabolize a wide range of aromatic compounds relevant to lignin valorization.</title>
        <authorList>
            <person name="Hatmaker E.A."/>
            <person name="Presle G."/>
            <person name="Cannon O."/>
            <person name="Guss A.M."/>
            <person name="Elkins J.G."/>
        </authorList>
    </citation>
    <scope>NUCLEOTIDE SEQUENCE</scope>
    <source>
        <strain evidence="3">583</strain>
    </source>
</reference>
<dbReference type="EMBL" id="CP050296">
    <property type="protein sequence ID" value="QND59335.1"/>
    <property type="molecule type" value="Genomic_DNA"/>
</dbReference>
<name>A0A7G6SXV3_9HYPH</name>
<dbReference type="Proteomes" id="UP000515465">
    <property type="component" value="Chromosome"/>
</dbReference>
<dbReference type="SUPFAM" id="SSF53756">
    <property type="entry name" value="UDP-Glycosyltransferase/glycogen phosphorylase"/>
    <property type="match status" value="1"/>
</dbReference>
<dbReference type="RefSeq" id="WP_183457572.1">
    <property type="nucleotide sequence ID" value="NZ_CP050296.1"/>
</dbReference>
<organism evidence="3 4">
    <name type="scientific">Mesorhizobium huakuii</name>
    <dbReference type="NCBI Taxonomy" id="28104"/>
    <lineage>
        <taxon>Bacteria</taxon>
        <taxon>Pseudomonadati</taxon>
        <taxon>Pseudomonadota</taxon>
        <taxon>Alphaproteobacteria</taxon>
        <taxon>Hyphomicrobiales</taxon>
        <taxon>Phyllobacteriaceae</taxon>
        <taxon>Mesorhizobium</taxon>
    </lineage>
</organism>
<dbReference type="Pfam" id="PF13439">
    <property type="entry name" value="Glyco_transf_4"/>
    <property type="match status" value="1"/>
</dbReference>
<feature type="domain" description="Glycosyltransferase subfamily 4-like N-terminal" evidence="2">
    <location>
        <begin position="20"/>
        <end position="151"/>
    </location>
</feature>
<dbReference type="InterPro" id="IPR028098">
    <property type="entry name" value="Glyco_trans_4-like_N"/>
</dbReference>
<dbReference type="GO" id="GO:0016757">
    <property type="term" value="F:glycosyltransferase activity"/>
    <property type="evidence" value="ECO:0007669"/>
    <property type="project" value="UniProtKB-ARBA"/>
</dbReference>
<dbReference type="Gene3D" id="3.40.50.2000">
    <property type="entry name" value="Glycogen Phosphorylase B"/>
    <property type="match status" value="1"/>
</dbReference>